<dbReference type="InterPro" id="IPR036866">
    <property type="entry name" value="RibonucZ/Hydroxyglut_hydro"/>
</dbReference>
<dbReference type="RefSeq" id="WP_081166238.1">
    <property type="nucleotide sequence ID" value="NZ_LWBP01000188.1"/>
</dbReference>
<organism evidence="6 7">
    <name type="scientific">Niastella populi</name>
    <dbReference type="NCBI Taxonomy" id="550983"/>
    <lineage>
        <taxon>Bacteria</taxon>
        <taxon>Pseudomonadati</taxon>
        <taxon>Bacteroidota</taxon>
        <taxon>Chitinophagia</taxon>
        <taxon>Chitinophagales</taxon>
        <taxon>Chitinophagaceae</taxon>
        <taxon>Niastella</taxon>
    </lineage>
</organism>
<dbReference type="GO" id="GO:0016787">
    <property type="term" value="F:hydrolase activity"/>
    <property type="evidence" value="ECO:0007669"/>
    <property type="project" value="UniProtKB-KW"/>
</dbReference>
<dbReference type="InterPro" id="IPR001279">
    <property type="entry name" value="Metallo-B-lactamas"/>
</dbReference>
<dbReference type="PANTHER" id="PTHR46233:SF3">
    <property type="entry name" value="HYDROXYACYLGLUTATHIONE HYDROLASE GLOC"/>
    <property type="match status" value="1"/>
</dbReference>
<comment type="cofactor">
    <cofactor evidence="1">
        <name>Zn(2+)</name>
        <dbReference type="ChEBI" id="CHEBI:29105"/>
    </cofactor>
</comment>
<keyword evidence="7" id="KW-1185">Reference proteome</keyword>
<evidence type="ECO:0000256" key="4">
    <source>
        <dbReference type="ARBA" id="ARBA00022833"/>
    </source>
</evidence>
<dbReference type="EMBL" id="LWBP01000188">
    <property type="protein sequence ID" value="OQP58632.1"/>
    <property type="molecule type" value="Genomic_DNA"/>
</dbReference>
<dbReference type="PANTHER" id="PTHR46233">
    <property type="entry name" value="HYDROXYACYLGLUTATHIONE HYDROLASE GLOC"/>
    <property type="match status" value="1"/>
</dbReference>
<gene>
    <name evidence="6" type="ORF">A4R26_04050</name>
</gene>
<protein>
    <submittedName>
        <fullName evidence="6">MBL fold hydrolase</fullName>
    </submittedName>
</protein>
<dbReference type="STRING" id="550983.A4R26_04050"/>
<dbReference type="GO" id="GO:0046872">
    <property type="term" value="F:metal ion binding"/>
    <property type="evidence" value="ECO:0007669"/>
    <property type="project" value="UniProtKB-KW"/>
</dbReference>
<feature type="domain" description="Metallo-beta-lactamase" evidence="5">
    <location>
        <begin position="13"/>
        <end position="195"/>
    </location>
</feature>
<comment type="caution">
    <text evidence="6">The sequence shown here is derived from an EMBL/GenBank/DDBJ whole genome shotgun (WGS) entry which is preliminary data.</text>
</comment>
<dbReference type="AlphaFoldDB" id="A0A1V9FJW0"/>
<evidence type="ECO:0000256" key="3">
    <source>
        <dbReference type="ARBA" id="ARBA00022801"/>
    </source>
</evidence>
<name>A0A1V9FJW0_9BACT</name>
<dbReference type="SMART" id="SM00849">
    <property type="entry name" value="Lactamase_B"/>
    <property type="match status" value="1"/>
</dbReference>
<dbReference type="Proteomes" id="UP000192276">
    <property type="component" value="Unassembled WGS sequence"/>
</dbReference>
<dbReference type="OrthoDB" id="9802248at2"/>
<accession>A0A1V9FJW0</accession>
<keyword evidence="4" id="KW-0862">Zinc</keyword>
<dbReference type="Pfam" id="PF00753">
    <property type="entry name" value="Lactamase_B"/>
    <property type="match status" value="1"/>
</dbReference>
<evidence type="ECO:0000256" key="2">
    <source>
        <dbReference type="ARBA" id="ARBA00022723"/>
    </source>
</evidence>
<keyword evidence="2" id="KW-0479">Metal-binding</keyword>
<dbReference type="InterPro" id="IPR051453">
    <property type="entry name" value="MBL_Glyoxalase_II"/>
</dbReference>
<evidence type="ECO:0000256" key="1">
    <source>
        <dbReference type="ARBA" id="ARBA00001947"/>
    </source>
</evidence>
<reference evidence="7" key="1">
    <citation type="submission" date="2016-04" db="EMBL/GenBank/DDBJ databases">
        <authorList>
            <person name="Chen L."/>
            <person name="Zhuang W."/>
            <person name="Wang G."/>
        </authorList>
    </citation>
    <scope>NUCLEOTIDE SEQUENCE [LARGE SCALE GENOMIC DNA]</scope>
    <source>
        <strain evidence="7">208</strain>
    </source>
</reference>
<proteinExistence type="predicted"/>
<evidence type="ECO:0000259" key="5">
    <source>
        <dbReference type="SMART" id="SM00849"/>
    </source>
</evidence>
<dbReference type="CDD" id="cd06262">
    <property type="entry name" value="metallo-hydrolase-like_MBL-fold"/>
    <property type="match status" value="1"/>
</dbReference>
<keyword evidence="3 6" id="KW-0378">Hydrolase</keyword>
<dbReference type="Gene3D" id="3.60.15.10">
    <property type="entry name" value="Ribonuclease Z/Hydroxyacylglutathione hydrolase-like"/>
    <property type="match status" value="1"/>
</dbReference>
<sequence length="214" mass="24147">MLTVTSFTFSPVQENTYVVYNETGDCCVVDPGCYFGNERNELKEFIQTSGLTPKYLLNTHCHLDHVFGNKFIHDTWRLTLHLHEKEKPVLEYAPTFSLSWGLPFDNYKGDLIFLREGDTIALGTDALQVLFTPGHSPGHICFYCQAQQFVIGGDVLFRESIGRTDLPGGNFDTLIASIRNQLFVLPDETVVFPGHGPQTTIGYEKLHNPFLKDV</sequence>
<evidence type="ECO:0000313" key="6">
    <source>
        <dbReference type="EMBL" id="OQP58632.1"/>
    </source>
</evidence>
<dbReference type="SUPFAM" id="SSF56281">
    <property type="entry name" value="Metallo-hydrolase/oxidoreductase"/>
    <property type="match status" value="1"/>
</dbReference>
<evidence type="ECO:0000313" key="7">
    <source>
        <dbReference type="Proteomes" id="UP000192276"/>
    </source>
</evidence>